<dbReference type="PATRIC" id="fig|1071400.3.peg.1429"/>
<gene>
    <name evidence="4" type="ORF">LBUCD034_1482</name>
</gene>
<evidence type="ECO:0000313" key="5">
    <source>
        <dbReference type="Proteomes" id="UP000007332"/>
    </source>
</evidence>
<dbReference type="OrthoDB" id="9179041at2"/>
<dbReference type="PROSITE" id="PS50977">
    <property type="entry name" value="HTH_TETR_2"/>
    <property type="match status" value="1"/>
</dbReference>
<feature type="DNA-binding region" description="H-T-H motif" evidence="2">
    <location>
        <begin position="32"/>
        <end position="51"/>
    </location>
</feature>
<dbReference type="Pfam" id="PF00440">
    <property type="entry name" value="TetR_N"/>
    <property type="match status" value="1"/>
</dbReference>
<dbReference type="InterPro" id="IPR009057">
    <property type="entry name" value="Homeodomain-like_sf"/>
</dbReference>
<proteinExistence type="predicted"/>
<dbReference type="PROSITE" id="PS01081">
    <property type="entry name" value="HTH_TETR_1"/>
    <property type="match status" value="1"/>
</dbReference>
<keyword evidence="5" id="KW-1185">Reference proteome</keyword>
<dbReference type="GO" id="GO:0003677">
    <property type="term" value="F:DNA binding"/>
    <property type="evidence" value="ECO:0007669"/>
    <property type="project" value="UniProtKB-UniRule"/>
</dbReference>
<accession>J9W8M4</accession>
<evidence type="ECO:0000256" key="1">
    <source>
        <dbReference type="ARBA" id="ARBA00023125"/>
    </source>
</evidence>
<dbReference type="Gene3D" id="1.10.357.10">
    <property type="entry name" value="Tetracycline Repressor, domain 2"/>
    <property type="match status" value="1"/>
</dbReference>
<evidence type="ECO:0000256" key="2">
    <source>
        <dbReference type="PROSITE-ProRule" id="PRU00335"/>
    </source>
</evidence>
<reference evidence="4 5" key="1">
    <citation type="journal article" date="2012" name="J. Biotechnol.">
        <title>Insights into the completely annotated genome of Lactobacillus buchneri CD034, a strain isolated from stable grass silage.</title>
        <authorList>
            <person name="Heinl S."/>
            <person name="Wibberg D."/>
            <person name="Eikmeyer F."/>
            <person name="Szczepanowski R."/>
            <person name="Blom J."/>
            <person name="Linke B."/>
            <person name="Goesmann A."/>
            <person name="Grabherr R."/>
            <person name="Schwab H."/>
            <person name="Puhler A."/>
            <person name="Schluter A."/>
        </authorList>
    </citation>
    <scope>NUCLEOTIDE SEQUENCE [LARGE SCALE GENOMIC DNA]</scope>
    <source>
        <strain evidence="4 5">CD034</strain>
    </source>
</reference>
<protein>
    <submittedName>
        <fullName evidence="4">Transcriptional regulator, TetR family</fullName>
    </submittedName>
</protein>
<dbReference type="InterPro" id="IPR001647">
    <property type="entry name" value="HTH_TetR"/>
</dbReference>
<dbReference type="SUPFAM" id="SSF46689">
    <property type="entry name" value="Homeodomain-like"/>
    <property type="match status" value="1"/>
</dbReference>
<dbReference type="InterPro" id="IPR050624">
    <property type="entry name" value="HTH-type_Tx_Regulator"/>
</dbReference>
<evidence type="ECO:0000259" key="3">
    <source>
        <dbReference type="PROSITE" id="PS50977"/>
    </source>
</evidence>
<organism evidence="4 5">
    <name type="scientific">Lentilactobacillus buchneri subsp. silagei CD034</name>
    <dbReference type="NCBI Taxonomy" id="1071400"/>
    <lineage>
        <taxon>Bacteria</taxon>
        <taxon>Bacillati</taxon>
        <taxon>Bacillota</taxon>
        <taxon>Bacilli</taxon>
        <taxon>Lactobacillales</taxon>
        <taxon>Lactobacillaceae</taxon>
        <taxon>Lentilactobacillus</taxon>
        <taxon>Lentilactobacillus buchneri subsp. silagei</taxon>
    </lineage>
</organism>
<dbReference type="EMBL" id="CP003043">
    <property type="protein sequence ID" value="AFS00511.1"/>
    <property type="molecule type" value="Genomic_DNA"/>
</dbReference>
<sequence length="193" mass="21926">MIQIAGKTNHTKETIISQTIRMINEHGYQNISLRKLLGTLDLTTGAFYKHFSSKEDLFKHVTVTISKKFFVQASNHLAKGNKEDALQTLIDLGEFVIHQIETVPNLMDFLLFNPGIVKIYSQNFDDNSFSFLVLTHEIIHNLATQHSLREPENDIFIKVWAFIQGYGSLIANGAITYRREFLALAATQLIGED</sequence>
<name>J9W8M4_LENBU</name>
<dbReference type="RefSeq" id="WP_014940142.1">
    <property type="nucleotide sequence ID" value="NC_018610.1"/>
</dbReference>
<dbReference type="Proteomes" id="UP000007332">
    <property type="component" value="Chromosome"/>
</dbReference>
<evidence type="ECO:0000313" key="4">
    <source>
        <dbReference type="EMBL" id="AFS00511.1"/>
    </source>
</evidence>
<dbReference type="PANTHER" id="PTHR43479">
    <property type="entry name" value="ACREF/ENVCD OPERON REPRESSOR-RELATED"/>
    <property type="match status" value="1"/>
</dbReference>
<dbReference type="AlphaFoldDB" id="J9W8M4"/>
<keyword evidence="1 2" id="KW-0238">DNA-binding</keyword>
<dbReference type="STRING" id="1071400.LBUCD034_1482"/>
<dbReference type="PANTHER" id="PTHR43479:SF11">
    <property type="entry name" value="ACREF_ENVCD OPERON REPRESSOR-RELATED"/>
    <property type="match status" value="1"/>
</dbReference>
<dbReference type="KEGG" id="lbn:LBUCD034_1482"/>
<feature type="domain" description="HTH tetR-type" evidence="3">
    <location>
        <begin position="9"/>
        <end position="69"/>
    </location>
</feature>
<dbReference type="eggNOG" id="COG1309">
    <property type="taxonomic scope" value="Bacteria"/>
</dbReference>
<dbReference type="HOGENOM" id="CLU_069356_40_4_9"/>
<dbReference type="PRINTS" id="PR00455">
    <property type="entry name" value="HTHTETR"/>
</dbReference>
<dbReference type="InterPro" id="IPR023772">
    <property type="entry name" value="DNA-bd_HTH_TetR-type_CS"/>
</dbReference>